<dbReference type="RefSeq" id="WP_034646488.1">
    <property type="nucleotide sequence ID" value="NZ_ARZX01000021.1"/>
</dbReference>
<feature type="signal peptide" evidence="2">
    <location>
        <begin position="1"/>
        <end position="20"/>
    </location>
</feature>
<keyword evidence="4" id="KW-1185">Reference proteome</keyword>
<proteinExistence type="predicted"/>
<feature type="compositionally biased region" description="Acidic residues" evidence="1">
    <location>
        <begin position="22"/>
        <end position="37"/>
    </location>
</feature>
<evidence type="ECO:0000313" key="3">
    <source>
        <dbReference type="EMBL" id="EWH12534.1"/>
    </source>
</evidence>
<evidence type="ECO:0000256" key="2">
    <source>
        <dbReference type="SAM" id="SignalP"/>
    </source>
</evidence>
<reference evidence="3 4" key="1">
    <citation type="journal article" date="2014" name="Genome Announc.">
        <title>Draft Genome Sequence of the Carrageenan-Degrading Bacterium Cellulophaga sp. Strain KL-A, Isolated from Decaying Marine Algae.</title>
        <authorList>
            <person name="Shan D."/>
            <person name="Ying J."/>
            <person name="Li X."/>
            <person name="Gao Z."/>
            <person name="Wei G."/>
            <person name="Shao Z."/>
        </authorList>
    </citation>
    <scope>NUCLEOTIDE SEQUENCE [LARGE SCALE GENOMIC DNA]</scope>
    <source>
        <strain evidence="3 4">KL-A</strain>
    </source>
</reference>
<sequence length="250" mass="27731">MKLKLLPLALIAATFFSCSSSDDSDDTNNVDDTESSEEQNTNCSEIENYVFIEKDGLISVEFENAVFTDNWTQKNDGNNVSGKGYMVWEGDQYLGKPGEGLATYSIKITNPGTYRFMWKSAVKKGDSGSDHNDTWLRFADADDFFGKKEGSTVYPNDTGKTPNPKGSSKDGWFKVYRSGNDLDFKWQASTSDNDSHPIFVTFNNAGTYTMEVSARSSGHAIDKFVLFEESIKQSDATADDVKSSEITCKN</sequence>
<evidence type="ECO:0000256" key="1">
    <source>
        <dbReference type="SAM" id="MobiDB-lite"/>
    </source>
</evidence>
<feature type="region of interest" description="Disordered" evidence="1">
    <location>
        <begin position="151"/>
        <end position="170"/>
    </location>
</feature>
<evidence type="ECO:0008006" key="5">
    <source>
        <dbReference type="Google" id="ProtNLM"/>
    </source>
</evidence>
<gene>
    <name evidence="3" type="ORF">KLA_14153</name>
</gene>
<dbReference type="Proteomes" id="UP000019275">
    <property type="component" value="Unassembled WGS sequence"/>
</dbReference>
<keyword evidence="2" id="KW-0732">Signal</keyword>
<evidence type="ECO:0000313" key="4">
    <source>
        <dbReference type="Proteomes" id="UP000019275"/>
    </source>
</evidence>
<name>A0ABN0RL86_9FLAO</name>
<feature type="compositionally biased region" description="Polar residues" evidence="1">
    <location>
        <begin position="153"/>
        <end position="166"/>
    </location>
</feature>
<feature type="region of interest" description="Disordered" evidence="1">
    <location>
        <begin position="20"/>
        <end position="41"/>
    </location>
</feature>
<comment type="caution">
    <text evidence="3">The sequence shown here is derived from an EMBL/GenBank/DDBJ whole genome shotgun (WGS) entry which is preliminary data.</text>
</comment>
<feature type="chain" id="PRO_5046491180" description="Lipoprotein" evidence="2">
    <location>
        <begin position="21"/>
        <end position="250"/>
    </location>
</feature>
<organism evidence="3 4">
    <name type="scientific">Cellulophaga geojensis KL-A</name>
    <dbReference type="NCBI Taxonomy" id="1328323"/>
    <lineage>
        <taxon>Bacteria</taxon>
        <taxon>Pseudomonadati</taxon>
        <taxon>Bacteroidota</taxon>
        <taxon>Flavobacteriia</taxon>
        <taxon>Flavobacteriales</taxon>
        <taxon>Flavobacteriaceae</taxon>
        <taxon>Cellulophaga</taxon>
    </lineage>
</organism>
<dbReference type="PROSITE" id="PS51257">
    <property type="entry name" value="PROKAR_LIPOPROTEIN"/>
    <property type="match status" value="1"/>
</dbReference>
<dbReference type="EMBL" id="ARZX01000021">
    <property type="protein sequence ID" value="EWH12534.1"/>
    <property type="molecule type" value="Genomic_DNA"/>
</dbReference>
<accession>A0ABN0RL86</accession>
<protein>
    <recommendedName>
        <fullName evidence="5">Lipoprotein</fullName>
    </recommendedName>
</protein>